<protein>
    <submittedName>
        <fullName evidence="1">Uncharacterized protein</fullName>
    </submittedName>
</protein>
<dbReference type="Proteomes" id="UP000657918">
    <property type="component" value="Unassembled WGS sequence"/>
</dbReference>
<dbReference type="Gene3D" id="3.40.50.1820">
    <property type="entry name" value="alpha/beta hydrolase"/>
    <property type="match status" value="1"/>
</dbReference>
<sequence>MAETPTTLRHSLKTRLLLAAHSFGTRAAIRSDHTLNRSVLNIFDPKAATSLKTINGVSSFDISIDPARNLIISTTEVFR</sequence>
<dbReference type="OrthoDB" id="408631at2759"/>
<proteinExistence type="predicted"/>
<keyword evidence="2" id="KW-1185">Reference proteome</keyword>
<name>A0A835J0T3_9ROSI</name>
<reference evidence="1 2" key="1">
    <citation type="submission" date="2020-10" db="EMBL/GenBank/DDBJ databases">
        <title>Plant Genome Project.</title>
        <authorList>
            <person name="Zhang R.-G."/>
        </authorList>
    </citation>
    <scope>NUCLEOTIDE SEQUENCE [LARGE SCALE GENOMIC DNA]</scope>
    <source>
        <strain evidence="1">FAFU-HL-1</strain>
        <tissue evidence="1">Leaf</tissue>
    </source>
</reference>
<organism evidence="1 2">
    <name type="scientific">Salix dunnii</name>
    <dbReference type="NCBI Taxonomy" id="1413687"/>
    <lineage>
        <taxon>Eukaryota</taxon>
        <taxon>Viridiplantae</taxon>
        <taxon>Streptophyta</taxon>
        <taxon>Embryophyta</taxon>
        <taxon>Tracheophyta</taxon>
        <taxon>Spermatophyta</taxon>
        <taxon>Magnoliopsida</taxon>
        <taxon>eudicotyledons</taxon>
        <taxon>Gunneridae</taxon>
        <taxon>Pentapetalae</taxon>
        <taxon>rosids</taxon>
        <taxon>fabids</taxon>
        <taxon>Malpighiales</taxon>
        <taxon>Salicaceae</taxon>
        <taxon>Saliceae</taxon>
        <taxon>Salix</taxon>
    </lineage>
</organism>
<comment type="caution">
    <text evidence="1">The sequence shown here is derived from an EMBL/GenBank/DDBJ whole genome shotgun (WGS) entry which is preliminary data.</text>
</comment>
<dbReference type="EMBL" id="JADGMS010000019">
    <property type="protein sequence ID" value="KAF9661047.1"/>
    <property type="molecule type" value="Genomic_DNA"/>
</dbReference>
<dbReference type="InterPro" id="IPR029058">
    <property type="entry name" value="AB_hydrolase_fold"/>
</dbReference>
<evidence type="ECO:0000313" key="1">
    <source>
        <dbReference type="EMBL" id="KAF9661047.1"/>
    </source>
</evidence>
<dbReference type="AlphaFoldDB" id="A0A835J0T3"/>
<evidence type="ECO:0000313" key="2">
    <source>
        <dbReference type="Proteomes" id="UP000657918"/>
    </source>
</evidence>
<gene>
    <name evidence="1" type="ORF">SADUNF_Sadunf19G0027300</name>
</gene>
<accession>A0A835J0T3</accession>